<gene>
    <name evidence="2" type="ORF">HF690_12065</name>
</gene>
<feature type="chain" id="PRO_5032345532" evidence="1">
    <location>
        <begin position="25"/>
        <end position="235"/>
    </location>
</feature>
<protein>
    <submittedName>
        <fullName evidence="2">DUF3108 domain-containing protein</fullName>
    </submittedName>
</protein>
<evidence type="ECO:0000256" key="1">
    <source>
        <dbReference type="SAM" id="SignalP"/>
    </source>
</evidence>
<keyword evidence="1" id="KW-0732">Signal</keyword>
<dbReference type="AlphaFoldDB" id="A0A846ZNT5"/>
<dbReference type="RefSeq" id="WP_168609607.1">
    <property type="nucleotide sequence ID" value="NZ_JAAZQD010000004.1"/>
</dbReference>
<proteinExistence type="predicted"/>
<reference evidence="2 3" key="1">
    <citation type="journal article" date="2017" name="Int. J. Syst. Evol. Microbiol.">
        <title>Oleiagrimonas citrea sp. nov., a marine bacterium isolated from tidal flat sediment and emended description of the genus Oleiagrimonas Fang et al. 2015 and Oleiagrimonas soli.</title>
        <authorList>
            <person name="Yang S.H."/>
            <person name="Seo H.S."/>
            <person name="Seong C.N."/>
            <person name="Kwon K.K."/>
        </authorList>
    </citation>
    <scope>NUCLEOTIDE SEQUENCE [LARGE SCALE GENOMIC DNA]</scope>
    <source>
        <strain evidence="2 3">MEBiC09124</strain>
    </source>
</reference>
<comment type="caution">
    <text evidence="2">The sequence shown here is derived from an EMBL/GenBank/DDBJ whole genome shotgun (WGS) entry which is preliminary data.</text>
</comment>
<organism evidence="2 3">
    <name type="scientific">Oleiagrimonas citrea</name>
    <dbReference type="NCBI Taxonomy" id="1665687"/>
    <lineage>
        <taxon>Bacteria</taxon>
        <taxon>Pseudomonadati</taxon>
        <taxon>Pseudomonadota</taxon>
        <taxon>Gammaproteobacteria</taxon>
        <taxon>Lysobacterales</taxon>
        <taxon>Rhodanobacteraceae</taxon>
        <taxon>Oleiagrimonas</taxon>
    </lineage>
</organism>
<sequence>MHTPNILRSLLATALLCFTGSVLAAGTPAPFTATYQVLRNGSPIGESTLRLTRDGSDWTYVSHMRGTSGLASLLGASVDETSRFRWHDGKPEALSYDYRMEAAIKSRQRRVQVDWVKDTVQVTDGGKRFDYAAKPGLVERHSMPLALGYALADGARHVALPVAVKDRVEIQRYAITGKSEVNVPAGRFDAVRVDRTDDSKNFSAWYVPKRYPVPVKLAQRAGGHLTLLLKSFRRD</sequence>
<dbReference type="InterPro" id="IPR021457">
    <property type="entry name" value="DUF3108"/>
</dbReference>
<keyword evidence="3" id="KW-1185">Reference proteome</keyword>
<evidence type="ECO:0000313" key="2">
    <source>
        <dbReference type="EMBL" id="NKZ39686.1"/>
    </source>
</evidence>
<accession>A0A846ZNT5</accession>
<dbReference type="Proteomes" id="UP000541636">
    <property type="component" value="Unassembled WGS sequence"/>
</dbReference>
<dbReference type="EMBL" id="JAAZQD010000004">
    <property type="protein sequence ID" value="NKZ39686.1"/>
    <property type="molecule type" value="Genomic_DNA"/>
</dbReference>
<dbReference type="Pfam" id="PF11306">
    <property type="entry name" value="DUF3108"/>
    <property type="match status" value="1"/>
</dbReference>
<evidence type="ECO:0000313" key="3">
    <source>
        <dbReference type="Proteomes" id="UP000541636"/>
    </source>
</evidence>
<feature type="signal peptide" evidence="1">
    <location>
        <begin position="1"/>
        <end position="24"/>
    </location>
</feature>
<name>A0A846ZNT5_9GAMM</name>